<organism evidence="2 3">
    <name type="scientific">Euzebya pacifica</name>
    <dbReference type="NCBI Taxonomy" id="1608957"/>
    <lineage>
        <taxon>Bacteria</taxon>
        <taxon>Bacillati</taxon>
        <taxon>Actinomycetota</taxon>
        <taxon>Nitriliruptoria</taxon>
        <taxon>Euzebyales</taxon>
    </lineage>
</organism>
<evidence type="ECO:0000313" key="2">
    <source>
        <dbReference type="EMBL" id="AXV07995.1"/>
    </source>
</evidence>
<proteinExistence type="predicted"/>
<feature type="transmembrane region" description="Helical" evidence="1">
    <location>
        <begin position="6"/>
        <end position="23"/>
    </location>
</feature>
<sequence length="97" mass="10227">MNVLQVWMLIGVPALALAGALFVRRSPWRSVVGYAVLFAGFGGMAVYDRANAAVFGGLIALLYAAGRGGSLERIDTRADELAVPDASLHPKRRAAQG</sequence>
<feature type="transmembrane region" description="Helical" evidence="1">
    <location>
        <begin position="53"/>
        <end position="70"/>
    </location>
</feature>
<dbReference type="EMBL" id="CP031165">
    <property type="protein sequence ID" value="AXV07995.1"/>
    <property type="molecule type" value="Genomic_DNA"/>
</dbReference>
<dbReference type="RefSeq" id="WP_157965169.1">
    <property type="nucleotide sequence ID" value="NZ_CP031165.1"/>
</dbReference>
<keyword evidence="1" id="KW-0472">Membrane</keyword>
<name>A0A346Y0J8_9ACTN</name>
<keyword evidence="1" id="KW-1133">Transmembrane helix</keyword>
<protein>
    <submittedName>
        <fullName evidence="2">Uncharacterized protein</fullName>
    </submittedName>
</protein>
<accession>A0A346Y0J8</accession>
<reference evidence="2 3" key="1">
    <citation type="submission" date="2018-09" db="EMBL/GenBank/DDBJ databases">
        <title>Complete genome sequence of Euzebya sp. DY32-46 isolated from seawater of Pacific Ocean.</title>
        <authorList>
            <person name="Xu L."/>
            <person name="Wu Y.-H."/>
            <person name="Xu X.-W."/>
        </authorList>
    </citation>
    <scope>NUCLEOTIDE SEQUENCE [LARGE SCALE GENOMIC DNA]</scope>
    <source>
        <strain evidence="2 3">DY32-46</strain>
    </source>
</reference>
<evidence type="ECO:0000313" key="3">
    <source>
        <dbReference type="Proteomes" id="UP000264006"/>
    </source>
</evidence>
<dbReference type="AlphaFoldDB" id="A0A346Y0J8"/>
<dbReference type="KEGG" id="euz:DVS28_a3320"/>
<keyword evidence="1" id="KW-0812">Transmembrane</keyword>
<gene>
    <name evidence="2" type="ORF">DVS28_a3320</name>
</gene>
<feature type="transmembrane region" description="Helical" evidence="1">
    <location>
        <begin position="30"/>
        <end position="47"/>
    </location>
</feature>
<keyword evidence="3" id="KW-1185">Reference proteome</keyword>
<dbReference type="Proteomes" id="UP000264006">
    <property type="component" value="Chromosome"/>
</dbReference>
<evidence type="ECO:0000256" key="1">
    <source>
        <dbReference type="SAM" id="Phobius"/>
    </source>
</evidence>